<dbReference type="CDD" id="cd18989">
    <property type="entry name" value="LGIC_ECD_cation"/>
    <property type="match status" value="1"/>
</dbReference>
<evidence type="ECO:0000256" key="1">
    <source>
        <dbReference type="SAM" id="Phobius"/>
    </source>
</evidence>
<dbReference type="AlphaFoldDB" id="A0AAD5WKS6"/>
<sequence length="383" mass="44749">MGDAVDLTLFNALSLLLPPFSEIYQDLERQRNNERKIINNVFDPKIYDSSTPFNPPAEVLPLFFVDHVQSLNEDQQLMILHGGILLMWVDRRISWNSSEYGNIKEITRRKSQLDGKVWLPKVYLTEIFFRTSDILNFETSELTITDSGHIRCTVNVLVKTSCHFEYDEYPFDRQNCSFTMYSPFTADKMRFTDYGTAERTYYQTKTGNPSKVDVGDFALERIESKNIYLIPGSKIIDSLEKYPLKMVRSVFWYNLVFRRHNVYYVTRMVIPLFSISCLTYAFSLLRSPNGLVWLLLCLAVQIMNGAILMDHLPPDYTKMPTIGIIATLVLFETIALLIWRFCTIFIVQAPNENVQLRTKLDLVENFLCVYFIIRIIHIYMKLF</sequence>
<proteinExistence type="predicted"/>
<gene>
    <name evidence="3" type="ORF">KIN20_035825</name>
</gene>
<dbReference type="Proteomes" id="UP001196413">
    <property type="component" value="Unassembled WGS sequence"/>
</dbReference>
<feature type="transmembrane region" description="Helical" evidence="1">
    <location>
        <begin position="321"/>
        <end position="347"/>
    </location>
</feature>
<dbReference type="GO" id="GO:0004888">
    <property type="term" value="F:transmembrane signaling receptor activity"/>
    <property type="evidence" value="ECO:0007669"/>
    <property type="project" value="InterPro"/>
</dbReference>
<dbReference type="InterPro" id="IPR006201">
    <property type="entry name" value="Neur_channel"/>
</dbReference>
<reference evidence="3" key="1">
    <citation type="submission" date="2021-06" db="EMBL/GenBank/DDBJ databases">
        <title>Parelaphostrongylus tenuis whole genome reference sequence.</title>
        <authorList>
            <person name="Garwood T.J."/>
            <person name="Larsen P.A."/>
            <person name="Fountain-Jones N.M."/>
            <person name="Garbe J.R."/>
            <person name="Macchietto M.G."/>
            <person name="Kania S.A."/>
            <person name="Gerhold R.W."/>
            <person name="Richards J.E."/>
            <person name="Wolf T.M."/>
        </authorList>
    </citation>
    <scope>NUCLEOTIDE SEQUENCE</scope>
    <source>
        <strain evidence="3">MNPRO001-30</strain>
        <tissue evidence="3">Meninges</tissue>
    </source>
</reference>
<keyword evidence="4" id="KW-1185">Reference proteome</keyword>
<dbReference type="PANTHER" id="PTHR18945">
    <property type="entry name" value="NEUROTRANSMITTER GATED ION CHANNEL"/>
    <property type="match status" value="1"/>
</dbReference>
<dbReference type="InterPro" id="IPR036734">
    <property type="entry name" value="Neur_chan_lig-bd_sf"/>
</dbReference>
<feature type="transmembrane region" description="Helical" evidence="1">
    <location>
        <begin position="291"/>
        <end position="309"/>
    </location>
</feature>
<dbReference type="GO" id="GO:0005230">
    <property type="term" value="F:extracellular ligand-gated monoatomic ion channel activity"/>
    <property type="evidence" value="ECO:0007669"/>
    <property type="project" value="InterPro"/>
</dbReference>
<name>A0AAD5WKS6_PARTN</name>
<dbReference type="PRINTS" id="PR00252">
    <property type="entry name" value="NRIONCHANNEL"/>
</dbReference>
<dbReference type="GO" id="GO:0016020">
    <property type="term" value="C:membrane"/>
    <property type="evidence" value="ECO:0007669"/>
    <property type="project" value="InterPro"/>
</dbReference>
<protein>
    <recommendedName>
        <fullName evidence="2">Neurotransmitter-gated ion-channel ligand-binding domain-containing protein</fullName>
    </recommendedName>
</protein>
<keyword evidence="1" id="KW-0472">Membrane</keyword>
<dbReference type="InterPro" id="IPR006202">
    <property type="entry name" value="Neur_chan_lig-bd"/>
</dbReference>
<evidence type="ECO:0000313" key="4">
    <source>
        <dbReference type="Proteomes" id="UP001196413"/>
    </source>
</evidence>
<evidence type="ECO:0000313" key="3">
    <source>
        <dbReference type="EMBL" id="KAJ1373431.1"/>
    </source>
</evidence>
<dbReference type="Gene3D" id="2.70.170.10">
    <property type="entry name" value="Neurotransmitter-gated ion-channel ligand-binding domain"/>
    <property type="match status" value="1"/>
</dbReference>
<organism evidence="3 4">
    <name type="scientific">Parelaphostrongylus tenuis</name>
    <name type="common">Meningeal worm</name>
    <dbReference type="NCBI Taxonomy" id="148309"/>
    <lineage>
        <taxon>Eukaryota</taxon>
        <taxon>Metazoa</taxon>
        <taxon>Ecdysozoa</taxon>
        <taxon>Nematoda</taxon>
        <taxon>Chromadorea</taxon>
        <taxon>Rhabditida</taxon>
        <taxon>Rhabditina</taxon>
        <taxon>Rhabditomorpha</taxon>
        <taxon>Strongyloidea</taxon>
        <taxon>Metastrongylidae</taxon>
        <taxon>Parelaphostrongylus</taxon>
    </lineage>
</organism>
<accession>A0AAD5WKS6</accession>
<keyword evidence="1" id="KW-1133">Transmembrane helix</keyword>
<comment type="caution">
    <text evidence="3">The sequence shown here is derived from an EMBL/GenBank/DDBJ whole genome shotgun (WGS) entry which is preliminary data.</text>
</comment>
<evidence type="ECO:0000259" key="2">
    <source>
        <dbReference type="Pfam" id="PF02931"/>
    </source>
</evidence>
<dbReference type="SUPFAM" id="SSF63712">
    <property type="entry name" value="Nicotinic receptor ligand binding domain-like"/>
    <property type="match status" value="1"/>
</dbReference>
<keyword evidence="1" id="KW-0812">Transmembrane</keyword>
<dbReference type="EMBL" id="JAHQIW010007284">
    <property type="protein sequence ID" value="KAJ1373431.1"/>
    <property type="molecule type" value="Genomic_DNA"/>
</dbReference>
<dbReference type="Pfam" id="PF02931">
    <property type="entry name" value="Neur_chan_LBD"/>
    <property type="match status" value="1"/>
</dbReference>
<feature type="domain" description="Neurotransmitter-gated ion-channel ligand-binding" evidence="2">
    <location>
        <begin position="52"/>
        <end position="219"/>
    </location>
</feature>
<feature type="transmembrane region" description="Helical" evidence="1">
    <location>
        <begin position="362"/>
        <end position="380"/>
    </location>
</feature>
<feature type="transmembrane region" description="Helical" evidence="1">
    <location>
        <begin position="264"/>
        <end position="285"/>
    </location>
</feature>